<gene>
    <name evidence="13" type="primary">arcC</name>
    <name evidence="13" type="ORF">H8696_05210</name>
</gene>
<keyword evidence="7 11" id="KW-0418">Kinase</keyword>
<sequence>MRSRKIVIALGGNALGDTPQSQLAAVQKAAGCIADLAIKGHRIVVAHGNGPQVGMINLAMDYSATNGPHIPIIPLAECGAMSQGYIGYHLQQALYDVFRERSFRREIASVVTQVLVHEDDAAFGKPVKPIGKFYTWEEALKIASEKGFQFVEDSGRGFRRVVASPRPQRILELNVIRRMMEEDVVVIAAGGGGIPVVERDGRLQGVDAVVDKDLSSAKLAEDLEADMLMILTAVDRVCVNFNRPNQRPLDRITVQEAIGHMRDGQFAPGSMLPKVEACVEFVKNNPKGEAVITSLDQAPKAILGEAGTRIVSDRSEESKIKKLRSVDHVISNA</sequence>
<evidence type="ECO:0000256" key="2">
    <source>
        <dbReference type="ARBA" id="ARBA00011066"/>
    </source>
</evidence>
<evidence type="ECO:0000256" key="11">
    <source>
        <dbReference type="PIRNR" id="PIRNR000723"/>
    </source>
</evidence>
<evidence type="ECO:0000313" key="14">
    <source>
        <dbReference type="Proteomes" id="UP000623172"/>
    </source>
</evidence>
<evidence type="ECO:0000256" key="4">
    <source>
        <dbReference type="ARBA" id="ARBA00022503"/>
    </source>
</evidence>
<keyword evidence="14" id="KW-1185">Reference proteome</keyword>
<dbReference type="GO" id="GO:0005829">
    <property type="term" value="C:cytosol"/>
    <property type="evidence" value="ECO:0007669"/>
    <property type="project" value="TreeGrafter"/>
</dbReference>
<keyword evidence="4" id="KW-0056">Arginine metabolism</keyword>
<keyword evidence="6" id="KW-0547">Nucleotide-binding</keyword>
<keyword evidence="8" id="KW-0067">ATP-binding</keyword>
<comment type="caution">
    <text evidence="13">The sequence shown here is derived from an EMBL/GenBank/DDBJ whole genome shotgun (WGS) entry which is preliminary data.</text>
</comment>
<dbReference type="RefSeq" id="WP_249315492.1">
    <property type="nucleotide sequence ID" value="NZ_JACRSR010000001.1"/>
</dbReference>
<evidence type="ECO:0000256" key="10">
    <source>
        <dbReference type="NCBIfam" id="TIGR00746"/>
    </source>
</evidence>
<dbReference type="Pfam" id="PF00696">
    <property type="entry name" value="AA_kinase"/>
    <property type="match status" value="1"/>
</dbReference>
<dbReference type="EMBL" id="JACRSR010000001">
    <property type="protein sequence ID" value="MBC8531245.1"/>
    <property type="molecule type" value="Genomic_DNA"/>
</dbReference>
<dbReference type="InterPro" id="IPR003964">
    <property type="entry name" value="Carb_kinase"/>
</dbReference>
<dbReference type="GO" id="GO:0019546">
    <property type="term" value="P:L-arginine deiminase pathway"/>
    <property type="evidence" value="ECO:0007669"/>
    <property type="project" value="TreeGrafter"/>
</dbReference>
<dbReference type="NCBIfam" id="TIGR00746">
    <property type="entry name" value="arcC"/>
    <property type="match status" value="1"/>
</dbReference>
<dbReference type="Proteomes" id="UP000623172">
    <property type="component" value="Unassembled WGS sequence"/>
</dbReference>
<comment type="pathway">
    <text evidence="1">Metabolic intermediate metabolism; carbamoyl phosphate degradation; CO(2) and NH(3) from carbamoyl phosphate: step 1/1.</text>
</comment>
<protein>
    <recommendedName>
        <fullName evidence="3 10">Carbamate kinase</fullName>
    </recommendedName>
</protein>
<evidence type="ECO:0000313" key="13">
    <source>
        <dbReference type="EMBL" id="MBC8531245.1"/>
    </source>
</evidence>
<evidence type="ECO:0000256" key="7">
    <source>
        <dbReference type="ARBA" id="ARBA00022777"/>
    </source>
</evidence>
<dbReference type="CDD" id="cd04235">
    <property type="entry name" value="AAK_CK"/>
    <property type="match status" value="1"/>
</dbReference>
<dbReference type="PRINTS" id="PR01469">
    <property type="entry name" value="CARBMTKINASE"/>
</dbReference>
<dbReference type="AlphaFoldDB" id="A0A926HQ05"/>
<dbReference type="SUPFAM" id="SSF53633">
    <property type="entry name" value="Carbamate kinase-like"/>
    <property type="match status" value="1"/>
</dbReference>
<dbReference type="PIRSF" id="PIRSF000723">
    <property type="entry name" value="Carbamate_kin"/>
    <property type="match status" value="1"/>
</dbReference>
<dbReference type="PANTHER" id="PTHR30409:SF1">
    <property type="entry name" value="CARBAMATE KINASE-RELATED"/>
    <property type="match status" value="1"/>
</dbReference>
<dbReference type="GO" id="GO:0008804">
    <property type="term" value="F:carbamate kinase activity"/>
    <property type="evidence" value="ECO:0007669"/>
    <property type="project" value="UniProtKB-UniRule"/>
</dbReference>
<dbReference type="PROSITE" id="PS01128">
    <property type="entry name" value="SHIKIMATE_KINASE"/>
    <property type="match status" value="1"/>
</dbReference>
<comment type="catalytic activity">
    <reaction evidence="9">
        <text>hydrogencarbonate + NH4(+) + ATP = carbamoyl phosphate + ADP + H2O + H(+)</text>
        <dbReference type="Rhea" id="RHEA:10152"/>
        <dbReference type="ChEBI" id="CHEBI:15377"/>
        <dbReference type="ChEBI" id="CHEBI:15378"/>
        <dbReference type="ChEBI" id="CHEBI:17544"/>
        <dbReference type="ChEBI" id="CHEBI:28938"/>
        <dbReference type="ChEBI" id="CHEBI:30616"/>
        <dbReference type="ChEBI" id="CHEBI:58228"/>
        <dbReference type="ChEBI" id="CHEBI:456216"/>
        <dbReference type="EC" id="2.7.2.2"/>
    </reaction>
</comment>
<dbReference type="Gene3D" id="3.40.1160.10">
    <property type="entry name" value="Acetylglutamate kinase-like"/>
    <property type="match status" value="1"/>
</dbReference>
<dbReference type="NCBIfam" id="NF009007">
    <property type="entry name" value="PRK12352.1"/>
    <property type="match status" value="1"/>
</dbReference>
<evidence type="ECO:0000256" key="9">
    <source>
        <dbReference type="ARBA" id="ARBA00048467"/>
    </source>
</evidence>
<dbReference type="InterPro" id="IPR036393">
    <property type="entry name" value="AceGlu_kinase-like_sf"/>
</dbReference>
<dbReference type="InterPro" id="IPR001048">
    <property type="entry name" value="Asp/Glu/Uridylate_kinase"/>
</dbReference>
<evidence type="ECO:0000256" key="8">
    <source>
        <dbReference type="ARBA" id="ARBA00022840"/>
    </source>
</evidence>
<dbReference type="GO" id="GO:0005524">
    <property type="term" value="F:ATP binding"/>
    <property type="evidence" value="ECO:0007669"/>
    <property type="project" value="UniProtKB-KW"/>
</dbReference>
<evidence type="ECO:0000256" key="1">
    <source>
        <dbReference type="ARBA" id="ARBA00005118"/>
    </source>
</evidence>
<proteinExistence type="inferred from homology"/>
<accession>A0A926HQ05</accession>
<reference evidence="13" key="1">
    <citation type="submission" date="2020-08" db="EMBL/GenBank/DDBJ databases">
        <title>Genome public.</title>
        <authorList>
            <person name="Liu C."/>
            <person name="Sun Q."/>
        </authorList>
    </citation>
    <scope>NUCLEOTIDE SEQUENCE</scope>
    <source>
        <strain evidence="13">NSJ-53</strain>
    </source>
</reference>
<comment type="similarity">
    <text evidence="2 11">Belongs to the carbamate kinase family.</text>
</comment>
<dbReference type="PANTHER" id="PTHR30409">
    <property type="entry name" value="CARBAMATE KINASE"/>
    <property type="match status" value="1"/>
</dbReference>
<evidence type="ECO:0000256" key="6">
    <source>
        <dbReference type="ARBA" id="ARBA00022741"/>
    </source>
</evidence>
<evidence type="ECO:0000256" key="5">
    <source>
        <dbReference type="ARBA" id="ARBA00022679"/>
    </source>
</evidence>
<evidence type="ECO:0000259" key="12">
    <source>
        <dbReference type="Pfam" id="PF00696"/>
    </source>
</evidence>
<feature type="domain" description="Aspartate/glutamate/uridylate kinase" evidence="12">
    <location>
        <begin position="5"/>
        <end position="285"/>
    </location>
</feature>
<dbReference type="InterPro" id="IPR023000">
    <property type="entry name" value="Shikimate_kinase_CS"/>
</dbReference>
<evidence type="ECO:0000256" key="3">
    <source>
        <dbReference type="ARBA" id="ARBA00013070"/>
    </source>
</evidence>
<dbReference type="FunFam" id="3.40.1160.10:FF:000007">
    <property type="entry name" value="Carbamate kinase"/>
    <property type="match status" value="1"/>
</dbReference>
<name>A0A926HQ05_9FIRM</name>
<keyword evidence="5 11" id="KW-0808">Transferase</keyword>
<organism evidence="13 14">
    <name type="scientific">Gehongia tenuis</name>
    <dbReference type="NCBI Taxonomy" id="2763655"/>
    <lineage>
        <taxon>Bacteria</taxon>
        <taxon>Bacillati</taxon>
        <taxon>Bacillota</taxon>
        <taxon>Clostridia</taxon>
        <taxon>Christensenellales</taxon>
        <taxon>Christensenellaceae</taxon>
        <taxon>Gehongia</taxon>
    </lineage>
</organism>